<keyword evidence="1" id="KW-0812">Transmembrane</keyword>
<keyword evidence="1" id="KW-0472">Membrane</keyword>
<reference evidence="2 3" key="1">
    <citation type="submission" date="2008-04" db="EMBL/GenBank/DDBJ databases">
        <title>Draft genome sequence of Bacteroides coprocola (DSM 17136).</title>
        <authorList>
            <person name="Sudarsanam P."/>
            <person name="Ley R."/>
            <person name="Guruge J."/>
            <person name="Turnbaugh P.J."/>
            <person name="Mahowald M."/>
            <person name="Liep D."/>
            <person name="Gordon J."/>
        </authorList>
    </citation>
    <scope>NUCLEOTIDE SEQUENCE [LARGE SCALE GENOMIC DNA]</scope>
    <source>
        <strain evidence="2 3">DSM 17136</strain>
    </source>
</reference>
<gene>
    <name evidence="2" type="ORF">BACCOP_02586</name>
</gene>
<protein>
    <submittedName>
        <fullName evidence="2">Uncharacterized protein</fullName>
    </submittedName>
</protein>
<sequence>MREVTPLKSNLSFFIEIIKVCRFLLSFRFILADSVRLKRIFRNIKGR</sequence>
<keyword evidence="1" id="KW-1133">Transmembrane helix</keyword>
<dbReference type="STRING" id="470145.BACCOP_02586"/>
<dbReference type="HOGENOM" id="CLU_3164526_0_0_10"/>
<evidence type="ECO:0000313" key="2">
    <source>
        <dbReference type="EMBL" id="EDV00298.1"/>
    </source>
</evidence>
<comment type="caution">
    <text evidence="2">The sequence shown here is derived from an EMBL/GenBank/DDBJ whole genome shotgun (WGS) entry which is preliminary data.</text>
</comment>
<accession>B3JL04</accession>
<evidence type="ECO:0000256" key="1">
    <source>
        <dbReference type="SAM" id="Phobius"/>
    </source>
</evidence>
<dbReference type="AlphaFoldDB" id="B3JL04"/>
<organism evidence="2 3">
    <name type="scientific">Phocaeicola coprocola DSM 17136</name>
    <dbReference type="NCBI Taxonomy" id="470145"/>
    <lineage>
        <taxon>Bacteria</taxon>
        <taxon>Pseudomonadati</taxon>
        <taxon>Bacteroidota</taxon>
        <taxon>Bacteroidia</taxon>
        <taxon>Bacteroidales</taxon>
        <taxon>Bacteroidaceae</taxon>
        <taxon>Phocaeicola</taxon>
    </lineage>
</organism>
<feature type="transmembrane region" description="Helical" evidence="1">
    <location>
        <begin position="12"/>
        <end position="31"/>
    </location>
</feature>
<dbReference type="EMBL" id="ABIY02000097">
    <property type="protein sequence ID" value="EDV00298.1"/>
    <property type="molecule type" value="Genomic_DNA"/>
</dbReference>
<reference evidence="2 3" key="2">
    <citation type="submission" date="2008-04" db="EMBL/GenBank/DDBJ databases">
        <authorList>
            <person name="Fulton L."/>
            <person name="Clifton S."/>
            <person name="Fulton B."/>
            <person name="Xu J."/>
            <person name="Minx P."/>
            <person name="Pepin K.H."/>
            <person name="Johnson M."/>
            <person name="Thiruvilangam P."/>
            <person name="Bhonagiri V."/>
            <person name="Nash W.E."/>
            <person name="Mardis E.R."/>
            <person name="Wilson R.K."/>
        </authorList>
    </citation>
    <scope>NUCLEOTIDE SEQUENCE [LARGE SCALE GENOMIC DNA]</scope>
    <source>
        <strain evidence="2 3">DSM 17136</strain>
    </source>
</reference>
<proteinExistence type="predicted"/>
<name>B3JL04_9BACT</name>
<dbReference type="Proteomes" id="UP000003146">
    <property type="component" value="Unassembled WGS sequence"/>
</dbReference>
<evidence type="ECO:0000313" key="3">
    <source>
        <dbReference type="Proteomes" id="UP000003146"/>
    </source>
</evidence>